<dbReference type="PANTHER" id="PTHR21600">
    <property type="entry name" value="MITOCHONDRIAL RNA PSEUDOURIDINE SYNTHASE"/>
    <property type="match status" value="1"/>
</dbReference>
<keyword evidence="7" id="KW-1185">Reference proteome</keyword>
<evidence type="ECO:0000259" key="5">
    <source>
        <dbReference type="Pfam" id="PF00849"/>
    </source>
</evidence>
<dbReference type="PANTHER" id="PTHR21600:SF87">
    <property type="entry name" value="RNA PSEUDOURIDYLATE SYNTHASE DOMAIN-CONTAINING PROTEIN 1"/>
    <property type="match status" value="1"/>
</dbReference>
<comment type="caution">
    <text evidence="6">The sequence shown here is derived from an EMBL/GenBank/DDBJ whole genome shotgun (WGS) entry which is preliminary data.</text>
</comment>
<dbReference type="InterPro" id="IPR050188">
    <property type="entry name" value="RluA_PseudoU_synthase"/>
</dbReference>
<dbReference type="GO" id="GO:0140098">
    <property type="term" value="F:catalytic activity, acting on RNA"/>
    <property type="evidence" value="ECO:0007669"/>
    <property type="project" value="UniProtKB-ARBA"/>
</dbReference>
<name>A0A0D8BKZ4_9ACTN</name>
<dbReference type="Pfam" id="PF00849">
    <property type="entry name" value="PseudoU_synth_2"/>
    <property type="match status" value="1"/>
</dbReference>
<dbReference type="EMBL" id="JYFN01000008">
    <property type="protein sequence ID" value="KJE24062.1"/>
    <property type="molecule type" value="Genomic_DNA"/>
</dbReference>
<evidence type="ECO:0000256" key="1">
    <source>
        <dbReference type="ARBA" id="ARBA00000073"/>
    </source>
</evidence>
<protein>
    <recommendedName>
        <fullName evidence="3">RNA pseudouridylate synthase</fullName>
    </recommendedName>
    <alternativeName>
        <fullName evidence="4">RNA-uridine isomerase</fullName>
    </alternativeName>
</protein>
<dbReference type="CDD" id="cd02869">
    <property type="entry name" value="PseudoU_synth_RluA_like"/>
    <property type="match status" value="1"/>
</dbReference>
<evidence type="ECO:0000313" key="7">
    <source>
        <dbReference type="Proteomes" id="UP000032545"/>
    </source>
</evidence>
<reference evidence="6 7" key="2">
    <citation type="journal article" date="2016" name="Genome Announc.">
        <title>Permanent Draft Genome Sequences for Two Variants of Frankia sp. Strain CpI1, the First Frankia Strain Isolated from Root Nodules of Comptonia peregrina.</title>
        <authorList>
            <person name="Oshone R."/>
            <person name="Hurst S.G.IV."/>
            <person name="Abebe-Akele F."/>
            <person name="Simpson S."/>
            <person name="Morris K."/>
            <person name="Thomas W.K."/>
            <person name="Tisa L.S."/>
        </authorList>
    </citation>
    <scope>NUCLEOTIDE SEQUENCE [LARGE SCALE GENOMIC DNA]</scope>
    <source>
        <strain evidence="7">CpI1-S</strain>
    </source>
</reference>
<dbReference type="RefSeq" id="WP_044884197.1">
    <property type="nucleotide sequence ID" value="NZ_JYFN01000008.1"/>
</dbReference>
<dbReference type="GO" id="GO:0000455">
    <property type="term" value="P:enzyme-directed rRNA pseudouridine synthesis"/>
    <property type="evidence" value="ECO:0007669"/>
    <property type="project" value="TreeGrafter"/>
</dbReference>
<dbReference type="GO" id="GO:0003723">
    <property type="term" value="F:RNA binding"/>
    <property type="evidence" value="ECO:0007669"/>
    <property type="project" value="InterPro"/>
</dbReference>
<feature type="domain" description="Pseudouridine synthase RsuA/RluA-like" evidence="5">
    <location>
        <begin position="18"/>
        <end position="201"/>
    </location>
</feature>
<dbReference type="AlphaFoldDB" id="A0A0D8BKZ4"/>
<comment type="catalytic activity">
    <reaction evidence="1">
        <text>a uridine in RNA = a pseudouridine in RNA</text>
        <dbReference type="Rhea" id="RHEA:48348"/>
        <dbReference type="Rhea" id="RHEA-COMP:12068"/>
        <dbReference type="Rhea" id="RHEA-COMP:12069"/>
        <dbReference type="ChEBI" id="CHEBI:65314"/>
        <dbReference type="ChEBI" id="CHEBI:65315"/>
    </reaction>
</comment>
<organism evidence="6 7">
    <name type="scientific">Frankia torreyi</name>
    <dbReference type="NCBI Taxonomy" id="1856"/>
    <lineage>
        <taxon>Bacteria</taxon>
        <taxon>Bacillati</taxon>
        <taxon>Actinomycetota</taxon>
        <taxon>Actinomycetes</taxon>
        <taxon>Frankiales</taxon>
        <taxon>Frankiaceae</taxon>
        <taxon>Frankia</taxon>
    </lineage>
</organism>
<dbReference type="InterPro" id="IPR006224">
    <property type="entry name" value="PsdUridine_synth_RluA-like_CS"/>
</dbReference>
<accession>A0A0D8BKZ4</accession>
<evidence type="ECO:0000256" key="3">
    <source>
        <dbReference type="ARBA" id="ARBA00031870"/>
    </source>
</evidence>
<dbReference type="SUPFAM" id="SSF55120">
    <property type="entry name" value="Pseudouridine synthase"/>
    <property type="match status" value="1"/>
</dbReference>
<dbReference type="PATRIC" id="fig|1502723.3.peg.6022"/>
<dbReference type="Gene3D" id="3.30.2350.10">
    <property type="entry name" value="Pseudouridine synthase"/>
    <property type="match status" value="1"/>
</dbReference>
<evidence type="ECO:0000256" key="2">
    <source>
        <dbReference type="ARBA" id="ARBA00010876"/>
    </source>
</evidence>
<dbReference type="Proteomes" id="UP000032545">
    <property type="component" value="Unassembled WGS sequence"/>
</dbReference>
<dbReference type="GO" id="GO:0009982">
    <property type="term" value="F:pseudouridine synthase activity"/>
    <property type="evidence" value="ECO:0007669"/>
    <property type="project" value="InterPro"/>
</dbReference>
<dbReference type="PROSITE" id="PS01129">
    <property type="entry name" value="PSI_RLU"/>
    <property type="match status" value="1"/>
</dbReference>
<comment type="similarity">
    <text evidence="2">Belongs to the pseudouridine synthase RluA family.</text>
</comment>
<dbReference type="OrthoDB" id="9807829at2"/>
<gene>
    <name evidence="6" type="ORF">FF36_01464</name>
</gene>
<sequence>MDWAAIRRLHTIHEDEAVLALDKPAGISVMGERHDTDLVRLAADAGEELFPVHRIDKVTSGIVLFAKELRFHGDLTRQFQRRTVDKRYLALTRTRGLPATGTIDLPLSVGRKSRVRVAANRADITASLFGSADAPASGHPLASTEGADEGHWSVPPEAVFGHVRTYPSVTTFARLREGGEHTLLAATPRTGRRHQIRVHLAWIGHPIDGDPLFDKAPATRTFLHSWRLAFDAAWAGGARIEVEAPPDADFLAPVGDRLPADLLEDARR</sequence>
<dbReference type="InterPro" id="IPR020103">
    <property type="entry name" value="PsdUridine_synth_cat_dom_sf"/>
</dbReference>
<reference evidence="7" key="1">
    <citation type="submission" date="2015-02" db="EMBL/GenBank/DDBJ databases">
        <title>Draft Genome of Frankia sp. CpI1-S.</title>
        <authorList>
            <person name="Oshone R.T."/>
            <person name="Ngom M."/>
            <person name="Ghodhbane-Gtari F."/>
            <person name="Gtari M."/>
            <person name="Morris K."/>
            <person name="Thomas K."/>
            <person name="Sen A."/>
            <person name="Tisa L.S."/>
        </authorList>
    </citation>
    <scope>NUCLEOTIDE SEQUENCE [LARGE SCALE GENOMIC DNA]</scope>
    <source>
        <strain evidence="7">CpI1-S</strain>
    </source>
</reference>
<proteinExistence type="inferred from homology"/>
<evidence type="ECO:0000313" key="6">
    <source>
        <dbReference type="EMBL" id="KJE24062.1"/>
    </source>
</evidence>
<keyword evidence="6" id="KW-0413">Isomerase</keyword>
<evidence type="ECO:0000256" key="4">
    <source>
        <dbReference type="ARBA" id="ARBA00033164"/>
    </source>
</evidence>
<dbReference type="InterPro" id="IPR006145">
    <property type="entry name" value="PsdUridine_synth_RsuA/RluA"/>
</dbReference>